<dbReference type="InterPro" id="IPR036105">
    <property type="entry name" value="DiNase_FeMo-co_biosyn_sf"/>
</dbReference>
<feature type="region of interest" description="Disordered" evidence="1">
    <location>
        <begin position="168"/>
        <end position="190"/>
    </location>
</feature>
<organism evidence="3 4">
    <name type="scientific">Desulforapulum autotrophicum (strain ATCC 43914 / DSM 3382 / VKM B-1955 / HRM2)</name>
    <name type="common">Desulfobacterium autotrophicum</name>
    <dbReference type="NCBI Taxonomy" id="177437"/>
    <lineage>
        <taxon>Bacteria</taxon>
        <taxon>Pseudomonadati</taxon>
        <taxon>Thermodesulfobacteriota</taxon>
        <taxon>Desulfobacteria</taxon>
        <taxon>Desulfobacterales</taxon>
        <taxon>Desulfobacteraceae</taxon>
        <taxon>Desulforapulum</taxon>
    </lineage>
</organism>
<dbReference type="Proteomes" id="UP000000442">
    <property type="component" value="Chromosome"/>
</dbReference>
<reference evidence="3 4" key="1">
    <citation type="journal article" date="2009" name="Environ. Microbiol.">
        <title>Genome sequence of Desulfobacterium autotrophicum HRM2, a marine sulfate reducer oxidizing organic carbon completely to carbon dioxide.</title>
        <authorList>
            <person name="Strittmatter A.W."/>
            <person name="Liesegang H."/>
            <person name="Rabus R."/>
            <person name="Decker I."/>
            <person name="Amann J."/>
            <person name="Andres S."/>
            <person name="Henne A."/>
            <person name="Fricke W.F."/>
            <person name="Martinez-Arias R."/>
            <person name="Bartels D."/>
            <person name="Goesmann A."/>
            <person name="Krause L."/>
            <person name="Puehler A."/>
            <person name="Klenk H.P."/>
            <person name="Richter M."/>
            <person name="Schuler M."/>
            <person name="Gloeckner F.O."/>
            <person name="Meyerdierks A."/>
            <person name="Gottschalk G."/>
            <person name="Amann R."/>
        </authorList>
    </citation>
    <scope>NUCLEOTIDE SEQUENCE [LARGE SCALE GENOMIC DNA]</scope>
    <source>
        <strain evidence="4">ATCC 43914 / DSM 3382 / HRM2</strain>
    </source>
</reference>
<dbReference type="Pfam" id="PF02579">
    <property type="entry name" value="Nitro_FeMo-Co"/>
    <property type="match status" value="1"/>
</dbReference>
<feature type="domain" description="Dinitrogenase iron-molybdenum cofactor biosynthesis" evidence="2">
    <location>
        <begin position="13"/>
        <end position="102"/>
    </location>
</feature>
<dbReference type="STRING" id="177437.HRM2_46890"/>
<evidence type="ECO:0000259" key="2">
    <source>
        <dbReference type="Pfam" id="PF02579"/>
    </source>
</evidence>
<gene>
    <name evidence="3" type="ordered locus">HRM2_46890</name>
</gene>
<dbReference type="AlphaFoldDB" id="C0QH86"/>
<dbReference type="CDD" id="cd00851">
    <property type="entry name" value="MTH1175"/>
    <property type="match status" value="1"/>
</dbReference>
<sequence>MKLAISSTGRDLNAQIDPRFGRCSFLAIVDTVTMDLQVFDNESMNLNSGAGIQAASFVASKGVEAVLTGNCGPKAMQAFNEAGVKVFTGQTGTVKEAVERFQNNQITSTMTANVPEKQGLQSQSAMGMGTGTGMGMGMGMGTGQGMGRCGGGMGRCGGGRGMGGGGGRGMGGGGGRGMGGGGGMGMGGRR</sequence>
<dbReference type="SUPFAM" id="SSF53146">
    <property type="entry name" value="Nitrogenase accessory factor-like"/>
    <property type="match status" value="1"/>
</dbReference>
<dbReference type="RefSeq" id="WP_015906455.1">
    <property type="nucleotide sequence ID" value="NC_012108.1"/>
</dbReference>
<dbReference type="PANTHER" id="PTHR42983:SF1">
    <property type="entry name" value="IRON-MOLYBDENUM PROTEIN"/>
    <property type="match status" value="1"/>
</dbReference>
<protein>
    <recommendedName>
        <fullName evidence="2">Dinitrogenase iron-molybdenum cofactor biosynthesis domain-containing protein</fullName>
    </recommendedName>
</protein>
<dbReference type="InterPro" id="IPR003731">
    <property type="entry name" value="Di-Nase_FeMo-co_biosynth"/>
</dbReference>
<keyword evidence="4" id="KW-1185">Reference proteome</keyword>
<dbReference type="HOGENOM" id="CLU_104194_0_0_7"/>
<dbReference type="EMBL" id="CP001087">
    <property type="protein sequence ID" value="ACN17745.1"/>
    <property type="molecule type" value="Genomic_DNA"/>
</dbReference>
<dbReference type="eggNOG" id="COG1433">
    <property type="taxonomic scope" value="Bacteria"/>
</dbReference>
<dbReference type="KEGG" id="dat:HRM2_46890"/>
<dbReference type="OrthoDB" id="9807451at2"/>
<dbReference type="PANTHER" id="PTHR42983">
    <property type="entry name" value="DINITROGENASE IRON-MOLYBDENUM COFACTOR PROTEIN-RELATED"/>
    <property type="match status" value="1"/>
</dbReference>
<proteinExistence type="predicted"/>
<evidence type="ECO:0000313" key="3">
    <source>
        <dbReference type="EMBL" id="ACN17745.1"/>
    </source>
</evidence>
<name>C0QH86_DESAH</name>
<accession>C0QH86</accession>
<dbReference type="InterPro" id="IPR033913">
    <property type="entry name" value="MTH1175_dom"/>
</dbReference>
<evidence type="ECO:0000256" key="1">
    <source>
        <dbReference type="SAM" id="MobiDB-lite"/>
    </source>
</evidence>
<evidence type="ECO:0000313" key="4">
    <source>
        <dbReference type="Proteomes" id="UP000000442"/>
    </source>
</evidence>
<dbReference type="Gene3D" id="3.30.420.130">
    <property type="entry name" value="Dinitrogenase iron-molybdenum cofactor biosynthesis domain"/>
    <property type="match status" value="1"/>
</dbReference>